<accession>A0A6P8GBU4</accession>
<evidence type="ECO:0000256" key="5">
    <source>
        <dbReference type="ARBA" id="ARBA00022801"/>
    </source>
</evidence>
<dbReference type="GO" id="GO:0005737">
    <property type="term" value="C:cytoplasm"/>
    <property type="evidence" value="ECO:0007669"/>
    <property type="project" value="TreeGrafter"/>
</dbReference>
<feature type="region of interest" description="Disordered" evidence="6">
    <location>
        <begin position="364"/>
        <end position="419"/>
    </location>
</feature>
<dbReference type="GO" id="GO:0006508">
    <property type="term" value="P:proteolysis"/>
    <property type="evidence" value="ECO:0007669"/>
    <property type="project" value="UniProtKB-KW"/>
</dbReference>
<proteinExistence type="inferred from homology"/>
<evidence type="ECO:0000256" key="1">
    <source>
        <dbReference type="ARBA" id="ARBA00005234"/>
    </source>
</evidence>
<protein>
    <submittedName>
        <fullName evidence="9">Sentrin-specific protease 7 isoform X1</fullName>
    </submittedName>
</protein>
<dbReference type="PANTHER" id="PTHR46896">
    <property type="entry name" value="SENTRIN-SPECIFIC PROTEASE"/>
    <property type="match status" value="1"/>
</dbReference>
<evidence type="ECO:0000313" key="9">
    <source>
        <dbReference type="RefSeq" id="XP_031436759.1"/>
    </source>
</evidence>
<feature type="domain" description="Ubiquitin-like protease family profile" evidence="7">
    <location>
        <begin position="238"/>
        <end position="498"/>
    </location>
</feature>
<dbReference type="PROSITE" id="PS50600">
    <property type="entry name" value="ULP_PROTEASE"/>
    <property type="match status" value="1"/>
</dbReference>
<dbReference type="CTD" id="57337"/>
<keyword evidence="4" id="KW-0833">Ubl conjugation pathway</keyword>
<dbReference type="InterPro" id="IPR003653">
    <property type="entry name" value="Peptidase_C48_C"/>
</dbReference>
<organism evidence="8 9">
    <name type="scientific">Clupea harengus</name>
    <name type="common">Atlantic herring</name>
    <dbReference type="NCBI Taxonomy" id="7950"/>
    <lineage>
        <taxon>Eukaryota</taxon>
        <taxon>Metazoa</taxon>
        <taxon>Chordata</taxon>
        <taxon>Craniata</taxon>
        <taxon>Vertebrata</taxon>
        <taxon>Euteleostomi</taxon>
        <taxon>Actinopterygii</taxon>
        <taxon>Neopterygii</taxon>
        <taxon>Teleostei</taxon>
        <taxon>Clupei</taxon>
        <taxon>Clupeiformes</taxon>
        <taxon>Clupeoidei</taxon>
        <taxon>Clupeidae</taxon>
        <taxon>Clupea</taxon>
    </lineage>
</organism>
<dbReference type="GO" id="GO:0070139">
    <property type="term" value="F:SUMO-specific endopeptidase activity"/>
    <property type="evidence" value="ECO:0007669"/>
    <property type="project" value="TreeGrafter"/>
</dbReference>
<feature type="compositionally biased region" description="Low complexity" evidence="6">
    <location>
        <begin position="367"/>
        <end position="390"/>
    </location>
</feature>
<dbReference type="InterPro" id="IPR038765">
    <property type="entry name" value="Papain-like_cys_pep_sf"/>
</dbReference>
<evidence type="ECO:0000259" key="7">
    <source>
        <dbReference type="PROSITE" id="PS50600"/>
    </source>
</evidence>
<dbReference type="Gene3D" id="1.10.418.20">
    <property type="match status" value="1"/>
</dbReference>
<keyword evidence="5" id="KW-0378">Hydrolase</keyword>
<reference evidence="9" key="1">
    <citation type="submission" date="2025-08" db="UniProtKB">
        <authorList>
            <consortium name="RefSeq"/>
        </authorList>
    </citation>
    <scope>IDENTIFICATION</scope>
</reference>
<keyword evidence="3 9" id="KW-0645">Protease</keyword>
<dbReference type="RefSeq" id="XP_031436759.1">
    <property type="nucleotide sequence ID" value="XM_031580899.2"/>
</dbReference>
<keyword evidence="8" id="KW-1185">Reference proteome</keyword>
<keyword evidence="2" id="KW-0597">Phosphoprotein</keyword>
<evidence type="ECO:0000256" key="3">
    <source>
        <dbReference type="ARBA" id="ARBA00022670"/>
    </source>
</evidence>
<dbReference type="Proteomes" id="UP000515152">
    <property type="component" value="Chromosome 2"/>
</dbReference>
<name>A0A6P8GBU4_CLUHA</name>
<dbReference type="AlphaFoldDB" id="A0A6P8GBU4"/>
<evidence type="ECO:0000256" key="6">
    <source>
        <dbReference type="SAM" id="MobiDB-lite"/>
    </source>
</evidence>
<dbReference type="FunFam" id="1.10.418.20:FF:000004">
    <property type="entry name" value="sentrin-specific protease 7 isoform X1"/>
    <property type="match status" value="1"/>
</dbReference>
<sequence length="555" mass="61912">MGGVKALANGKVEITDENITFPLKDFSGAGLTVDMATANLCRYSLLDAHGLQSSGLAQQGEAPPPSMLLLWVSKDQARQLHSDLSVIQPGTRPVEGSACVCVCLHESVSVLRVEQAMLASILDIVGLRLGNSQLLSPLAPSESLQAIRTSGDTTHTSGDTHLLKLLAPQDLLQGHTDAQPTASAHKEPEPIYTVLHSCHQGRYSVRIAKPGPEWIPYKHNGPVRRLIQFPPPPCKGAIGVTTEDLECLDSGQFLNDVIIDFYLKYLLVERTPKEFVEKCHVFSSFFYKQLTRRDNANEDSTSTTAEHRRHQRVKTWTRNVDIFSKDFLFVPVNQENHWYLVVICFPGLEEPQCEAFQGPAVVRASGEEGSSEAPPEPQAQEASPDAPAPSEADRETSTVHVEPIEESSSSPPDCTEKTCKRPKVCKRPCILIMDSLKLSIHKRVVKLLREYLQVEWEVRRGVCRDFSPEVMVGSSCKVPLQDNSSDCGLYLLHYAETFLQDPVVHFDLPLRLERWFPRQQVRRKRDEIRNLILRLCRFQSGMMGNVVPRGTTAAH</sequence>
<dbReference type="GO" id="GO:0016926">
    <property type="term" value="P:protein desumoylation"/>
    <property type="evidence" value="ECO:0007669"/>
    <property type="project" value="TreeGrafter"/>
</dbReference>
<gene>
    <name evidence="9" type="primary">senp7</name>
</gene>
<evidence type="ECO:0000256" key="2">
    <source>
        <dbReference type="ARBA" id="ARBA00022553"/>
    </source>
</evidence>
<dbReference type="FunFam" id="1.10.418.20:FF:000001">
    <property type="entry name" value="sentrin-specific protease 6 isoform X1"/>
    <property type="match status" value="1"/>
</dbReference>
<dbReference type="OrthoDB" id="442460at2759"/>
<evidence type="ECO:0000256" key="4">
    <source>
        <dbReference type="ARBA" id="ARBA00022786"/>
    </source>
</evidence>
<dbReference type="InterPro" id="IPR051947">
    <property type="entry name" value="Sentrin-specific_protease"/>
</dbReference>
<dbReference type="Pfam" id="PF02902">
    <property type="entry name" value="Peptidase_C48"/>
    <property type="match status" value="1"/>
</dbReference>
<dbReference type="GO" id="GO:0005634">
    <property type="term" value="C:nucleus"/>
    <property type="evidence" value="ECO:0007669"/>
    <property type="project" value="TreeGrafter"/>
</dbReference>
<dbReference type="SUPFAM" id="SSF54001">
    <property type="entry name" value="Cysteine proteinases"/>
    <property type="match status" value="1"/>
</dbReference>
<dbReference type="KEGG" id="char:105911451"/>
<comment type="similarity">
    <text evidence="1">Belongs to the peptidase C48 family.</text>
</comment>
<evidence type="ECO:0000313" key="8">
    <source>
        <dbReference type="Proteomes" id="UP000515152"/>
    </source>
</evidence>
<dbReference type="PANTHER" id="PTHR46896:SF2">
    <property type="entry name" value="SENTRIN-SPECIFIC PROTEASE 7"/>
    <property type="match status" value="1"/>
</dbReference>
<dbReference type="Gene3D" id="3.30.310.130">
    <property type="entry name" value="Ubiquitin-related"/>
    <property type="match status" value="1"/>
</dbReference>
<dbReference type="GeneID" id="105911451"/>